<evidence type="ECO:0000256" key="2">
    <source>
        <dbReference type="SAM" id="SignalP"/>
    </source>
</evidence>
<feature type="compositionally biased region" description="Basic and acidic residues" evidence="1">
    <location>
        <begin position="394"/>
        <end position="404"/>
    </location>
</feature>
<feature type="region of interest" description="Disordered" evidence="1">
    <location>
        <begin position="73"/>
        <end position="107"/>
    </location>
</feature>
<accession>A0A0G4GR35</accession>
<feature type="compositionally biased region" description="Low complexity" evidence="1">
    <location>
        <begin position="199"/>
        <end position="215"/>
    </location>
</feature>
<dbReference type="PANTHER" id="PTHR36112">
    <property type="entry name" value="RIBOSOMAL RNA SMALL SUBUNIT METHYLTRANSFERASE J"/>
    <property type="match status" value="1"/>
</dbReference>
<reference evidence="3" key="1">
    <citation type="submission" date="2014-11" db="EMBL/GenBank/DDBJ databases">
        <authorList>
            <person name="Otto D Thomas"/>
            <person name="Naeem Raeece"/>
        </authorList>
    </citation>
    <scope>NUCLEOTIDE SEQUENCE</scope>
</reference>
<dbReference type="PANTHER" id="PTHR36112:SF1">
    <property type="entry name" value="RIBOSOMAL RNA SMALL SUBUNIT METHYLTRANSFERASE J"/>
    <property type="match status" value="1"/>
</dbReference>
<dbReference type="AlphaFoldDB" id="A0A0G4GR35"/>
<dbReference type="EMBL" id="CDMZ01001458">
    <property type="protein sequence ID" value="CEM32895.1"/>
    <property type="molecule type" value="Genomic_DNA"/>
</dbReference>
<proteinExistence type="predicted"/>
<dbReference type="VEuPathDB" id="CryptoDB:Cvel_5071"/>
<organism evidence="3">
    <name type="scientific">Chromera velia CCMP2878</name>
    <dbReference type="NCBI Taxonomy" id="1169474"/>
    <lineage>
        <taxon>Eukaryota</taxon>
        <taxon>Sar</taxon>
        <taxon>Alveolata</taxon>
        <taxon>Colpodellida</taxon>
        <taxon>Chromeraceae</taxon>
        <taxon>Chromera</taxon>
    </lineage>
</organism>
<dbReference type="Pfam" id="PF04445">
    <property type="entry name" value="SAM_MT"/>
    <property type="match status" value="2"/>
</dbReference>
<feature type="signal peptide" evidence="2">
    <location>
        <begin position="1"/>
        <end position="20"/>
    </location>
</feature>
<dbReference type="InterPro" id="IPR029063">
    <property type="entry name" value="SAM-dependent_MTases_sf"/>
</dbReference>
<evidence type="ECO:0000313" key="3">
    <source>
        <dbReference type="EMBL" id="CEM32895.1"/>
    </source>
</evidence>
<gene>
    <name evidence="3" type="ORF">Cvel_5071</name>
</gene>
<dbReference type="Gene3D" id="3.40.50.150">
    <property type="entry name" value="Vaccinia Virus protein VP39"/>
    <property type="match status" value="2"/>
</dbReference>
<dbReference type="SUPFAM" id="SSF53335">
    <property type="entry name" value="S-adenosyl-L-methionine-dependent methyltransferases"/>
    <property type="match status" value="2"/>
</dbReference>
<feature type="region of interest" description="Disordered" evidence="1">
    <location>
        <begin position="394"/>
        <end position="415"/>
    </location>
</feature>
<feature type="chain" id="PRO_5005190378" evidence="2">
    <location>
        <begin position="21"/>
        <end position="429"/>
    </location>
</feature>
<feature type="region of interest" description="Disordered" evidence="1">
    <location>
        <begin position="196"/>
        <end position="215"/>
    </location>
</feature>
<dbReference type="InterPro" id="IPR007536">
    <property type="entry name" value="16SrRNA_methylTrfase_J"/>
</dbReference>
<name>A0A0G4GR35_9ALVE</name>
<keyword evidence="2" id="KW-0732">Signal</keyword>
<protein>
    <submittedName>
        <fullName evidence="3">Uncharacterized protein</fullName>
    </submittedName>
</protein>
<evidence type="ECO:0000256" key="1">
    <source>
        <dbReference type="SAM" id="MobiDB-lite"/>
    </source>
</evidence>
<dbReference type="GO" id="GO:0008990">
    <property type="term" value="F:rRNA (guanine-N2-)-methyltransferase activity"/>
    <property type="evidence" value="ECO:0007669"/>
    <property type="project" value="InterPro"/>
</dbReference>
<sequence>MPSVLRKALLLCAFVDSCTGLPWMFKASQETAPIGFAVSLPSVRQVGGKGTVMPLRSVSFPLGDGQVLELEGDHGGVGSDCGPDSGSAVSGSRRKKKWRLRTSSGPSDLSVSVDFLSDRMGARREGGIARELLVRAVRGRRQKEPTVVLDMTAGLCRDSLILAQSGLQVFMVERNQALVALASDALHGLRQQEAEGYLDASPSSSSSSDAGDPVSSRLNGPFCADSLDIQVVKGQTREEDEVVITCRRLDALLLDSLTSASSSSSSSSSSSEVRSLFAPLVELSGSQVRIPRPDVCYVDPLFPSEGRGRHAKSKKDLQILQALDEREKEGIDRENWFLMHKALQIAKRKVVVKRPLKGPPLVPPENPNFSASSPSLAENLQGILPNKLDRLHTGVHSDTEESKKSPPRLIRPNSQIRGSSCRFDIYTPL</sequence>